<dbReference type="EMBL" id="JAJVDC020000133">
    <property type="protein sequence ID" value="KAL1622576.1"/>
    <property type="molecule type" value="Genomic_DNA"/>
</dbReference>
<dbReference type="PROSITE" id="PS50297">
    <property type="entry name" value="ANK_REP_REGION"/>
    <property type="match status" value="3"/>
</dbReference>
<dbReference type="SMART" id="SM00248">
    <property type="entry name" value="ANK"/>
    <property type="match status" value="5"/>
</dbReference>
<evidence type="ECO:0000313" key="5">
    <source>
        <dbReference type="Proteomes" id="UP001521116"/>
    </source>
</evidence>
<feature type="repeat" description="ANK" evidence="3">
    <location>
        <begin position="88"/>
        <end position="120"/>
    </location>
</feature>
<proteinExistence type="predicted"/>
<dbReference type="PROSITE" id="PS50088">
    <property type="entry name" value="ANK_REPEAT"/>
    <property type="match status" value="3"/>
</dbReference>
<reference evidence="4 5" key="1">
    <citation type="submission" date="2024-02" db="EMBL/GenBank/DDBJ databases">
        <title>De novo assembly and annotation of 12 fungi associated with fruit tree decline syndrome in Ontario, Canada.</title>
        <authorList>
            <person name="Sulman M."/>
            <person name="Ellouze W."/>
            <person name="Ilyukhin E."/>
        </authorList>
    </citation>
    <scope>NUCLEOTIDE SEQUENCE [LARGE SCALE GENOMIC DNA]</scope>
    <source>
        <strain evidence="4 5">M1-105</strain>
    </source>
</reference>
<feature type="repeat" description="ANK" evidence="3">
    <location>
        <begin position="262"/>
        <end position="291"/>
    </location>
</feature>
<dbReference type="Pfam" id="PF12796">
    <property type="entry name" value="Ank_2"/>
    <property type="match status" value="2"/>
</dbReference>
<dbReference type="PANTHER" id="PTHR24198:SF165">
    <property type="entry name" value="ANKYRIN REPEAT-CONTAINING PROTEIN-RELATED"/>
    <property type="match status" value="1"/>
</dbReference>
<sequence>MRYGSLQTLLNYVREQTNGSDLRNDLVNDKAWHSDLPAAAFTKTRHSKLNLEDIKGFTPLHLATAIGATPAAKLLLENGANVHATDDRHRTPLHHATLIRSTEMVSLLLQHGAHPNARDNLLATASILSAFRGHLPTLSVLHAAGADLALRDTAGLNVLAWACERNAPILAFVLSKGYRPVSNYFGNWPLVCALANGAPGVASLALNSAVAFDHEGHFCGTHLGQLVQEAKPTLLRKLLKRTLPAGAVFSAAEQAQSSGCISALHCAAVADKTETLEVLLEFGADVETEDPVEGTPLMIACATGRFAAVEFLVRRGARAAYESGGVSWSGVRAAEKYPEVVEWLLAGRYTSQKKLERGPGVETEPSAFRLWSGVRAVEVPLSGKLARSAGKSMLDYCVRLHEFRRDMEGEVWTADVESGNMGERWILFVNEVTHWRYWTKDTTKHIILGSS</sequence>
<dbReference type="InterPro" id="IPR036770">
    <property type="entry name" value="Ankyrin_rpt-contain_sf"/>
</dbReference>
<keyword evidence="2 3" id="KW-0040">ANK repeat</keyword>
<name>A0ABR3SKU0_9PEZI</name>
<evidence type="ECO:0000256" key="1">
    <source>
        <dbReference type="ARBA" id="ARBA00022737"/>
    </source>
</evidence>
<dbReference type="Gene3D" id="1.25.40.20">
    <property type="entry name" value="Ankyrin repeat-containing domain"/>
    <property type="match status" value="2"/>
</dbReference>
<protein>
    <recommendedName>
        <fullName evidence="6">Ankyrin</fullName>
    </recommendedName>
</protein>
<dbReference type="InterPro" id="IPR002110">
    <property type="entry name" value="Ankyrin_rpt"/>
</dbReference>
<evidence type="ECO:0000256" key="3">
    <source>
        <dbReference type="PROSITE-ProRule" id="PRU00023"/>
    </source>
</evidence>
<accession>A0ABR3SKU0</accession>
<dbReference type="SUPFAM" id="SSF48403">
    <property type="entry name" value="Ankyrin repeat"/>
    <property type="match status" value="1"/>
</dbReference>
<dbReference type="Proteomes" id="UP001521116">
    <property type="component" value="Unassembled WGS sequence"/>
</dbReference>
<organism evidence="4 5">
    <name type="scientific">Neofusicoccum ribis</name>
    <dbReference type="NCBI Taxonomy" id="45134"/>
    <lineage>
        <taxon>Eukaryota</taxon>
        <taxon>Fungi</taxon>
        <taxon>Dikarya</taxon>
        <taxon>Ascomycota</taxon>
        <taxon>Pezizomycotina</taxon>
        <taxon>Dothideomycetes</taxon>
        <taxon>Dothideomycetes incertae sedis</taxon>
        <taxon>Botryosphaeriales</taxon>
        <taxon>Botryosphaeriaceae</taxon>
        <taxon>Neofusicoccum</taxon>
    </lineage>
</organism>
<keyword evidence="1" id="KW-0677">Repeat</keyword>
<feature type="repeat" description="ANK" evidence="3">
    <location>
        <begin position="55"/>
        <end position="87"/>
    </location>
</feature>
<evidence type="ECO:0008006" key="6">
    <source>
        <dbReference type="Google" id="ProtNLM"/>
    </source>
</evidence>
<dbReference type="PANTHER" id="PTHR24198">
    <property type="entry name" value="ANKYRIN REPEAT AND PROTEIN KINASE DOMAIN-CONTAINING PROTEIN"/>
    <property type="match status" value="1"/>
</dbReference>
<comment type="caution">
    <text evidence="4">The sequence shown here is derived from an EMBL/GenBank/DDBJ whole genome shotgun (WGS) entry which is preliminary data.</text>
</comment>
<evidence type="ECO:0000256" key="2">
    <source>
        <dbReference type="ARBA" id="ARBA00023043"/>
    </source>
</evidence>
<evidence type="ECO:0000313" key="4">
    <source>
        <dbReference type="EMBL" id="KAL1622576.1"/>
    </source>
</evidence>
<gene>
    <name evidence="4" type="ORF">SLS56_008687</name>
</gene>
<dbReference type="PRINTS" id="PR01415">
    <property type="entry name" value="ANKYRIN"/>
</dbReference>
<keyword evidence="5" id="KW-1185">Reference proteome</keyword>